<evidence type="ECO:0000313" key="2">
    <source>
        <dbReference type="EMBL" id="SFG84244.1"/>
    </source>
</evidence>
<dbReference type="GO" id="GO:0003824">
    <property type="term" value="F:catalytic activity"/>
    <property type="evidence" value="ECO:0007669"/>
    <property type="project" value="UniProtKB-ARBA"/>
</dbReference>
<evidence type="ECO:0000313" key="3">
    <source>
        <dbReference type="Proteomes" id="UP000199065"/>
    </source>
</evidence>
<protein>
    <submittedName>
        <fullName evidence="2">Pimeloyl-ACP methyl ester carboxylesterase</fullName>
    </submittedName>
</protein>
<organism evidence="2 3">
    <name type="scientific">Corynebacterium spheniscorum</name>
    <dbReference type="NCBI Taxonomy" id="185761"/>
    <lineage>
        <taxon>Bacteria</taxon>
        <taxon>Bacillati</taxon>
        <taxon>Actinomycetota</taxon>
        <taxon>Actinomycetes</taxon>
        <taxon>Mycobacteriales</taxon>
        <taxon>Corynebacteriaceae</taxon>
        <taxon>Corynebacterium</taxon>
    </lineage>
</organism>
<keyword evidence="3" id="KW-1185">Reference proteome</keyword>
<dbReference type="InterPro" id="IPR022742">
    <property type="entry name" value="Hydrolase_4"/>
</dbReference>
<reference evidence="2 3" key="1">
    <citation type="submission" date="2016-10" db="EMBL/GenBank/DDBJ databases">
        <authorList>
            <person name="de Groot N.N."/>
        </authorList>
    </citation>
    <scope>NUCLEOTIDE SEQUENCE [LARGE SCALE GENOMIC DNA]</scope>
    <source>
        <strain>J11</strain>
        <strain evidence="3">PG 39</strain>
    </source>
</reference>
<dbReference type="SUPFAM" id="SSF53474">
    <property type="entry name" value="alpha/beta-Hydrolases"/>
    <property type="match status" value="1"/>
</dbReference>
<evidence type="ECO:0000259" key="1">
    <source>
        <dbReference type="Pfam" id="PF12146"/>
    </source>
</evidence>
<dbReference type="PRINTS" id="PR00111">
    <property type="entry name" value="ABHYDROLASE"/>
</dbReference>
<dbReference type="Proteomes" id="UP000199065">
    <property type="component" value="Unassembled WGS sequence"/>
</dbReference>
<dbReference type="Pfam" id="PF12146">
    <property type="entry name" value="Hydrolase_4"/>
    <property type="match status" value="1"/>
</dbReference>
<accession>A0A1I2V4B4</accession>
<sequence length="267" mass="29272">MSKEQLVSIAGGELCITRQGDPSAPLVVHLEGHRAQLLSVPDAYLNALLAAGMQVVRVDNRDVGRSFRAVEDYTLADMAEDIHQLIAYLGGPAIITGRSMGGAIAQLLALNHPEDVAGLGLFYTFASSEQRIPRAATPAPFSDRQGFIDYELKELPRIVGSRYPMYPDEIRKLAEHMWDRGVSWEGWEHQRRAMEATEPWADRLPEIAVPTVVVHGSEDPIIPPRFGGELAAGITGAEFHLVEGMGHQQPAELSEFFAELTMGLKGH</sequence>
<name>A0A1I2V4B4_9CORY</name>
<dbReference type="Gene3D" id="3.40.50.1820">
    <property type="entry name" value="alpha/beta hydrolase"/>
    <property type="match status" value="1"/>
</dbReference>
<dbReference type="STRING" id="185761.SAMN05660282_02126"/>
<dbReference type="AlphaFoldDB" id="A0A1I2V4B4"/>
<dbReference type="InterPro" id="IPR029058">
    <property type="entry name" value="AB_hydrolase_fold"/>
</dbReference>
<dbReference type="InterPro" id="IPR050471">
    <property type="entry name" value="AB_hydrolase"/>
</dbReference>
<gene>
    <name evidence="2" type="ORF">SAMN05660282_02126</name>
</gene>
<dbReference type="InterPro" id="IPR000073">
    <property type="entry name" value="AB_hydrolase_1"/>
</dbReference>
<proteinExistence type="predicted"/>
<dbReference type="EMBL" id="FOPJ01000018">
    <property type="protein sequence ID" value="SFG84244.1"/>
    <property type="molecule type" value="Genomic_DNA"/>
</dbReference>
<feature type="domain" description="Serine aminopeptidase S33" evidence="1">
    <location>
        <begin position="44"/>
        <end position="250"/>
    </location>
</feature>
<dbReference type="PANTHER" id="PTHR43433:SF5">
    <property type="entry name" value="AB HYDROLASE-1 DOMAIN-CONTAINING PROTEIN"/>
    <property type="match status" value="1"/>
</dbReference>
<dbReference type="PANTHER" id="PTHR43433">
    <property type="entry name" value="HYDROLASE, ALPHA/BETA FOLD FAMILY PROTEIN"/>
    <property type="match status" value="1"/>
</dbReference>